<proteinExistence type="predicted"/>
<dbReference type="Gene3D" id="6.10.140.140">
    <property type="match status" value="1"/>
</dbReference>
<evidence type="ECO:0000313" key="2">
    <source>
        <dbReference type="Proteomes" id="UP000236370"/>
    </source>
</evidence>
<dbReference type="AlphaFoldDB" id="A0A2J8LVN1"/>
<feature type="non-terminal residue" evidence="1">
    <location>
        <position position="52"/>
    </location>
</feature>
<dbReference type="SMR" id="A0A2J8LVN1"/>
<protein>
    <submittedName>
        <fullName evidence="1">ZNF433 isoform 8</fullName>
    </submittedName>
</protein>
<sequence length="52" mass="6258">MQETFRNLASIGKKWKPQNIYVEYENLRRNLRIVGERLFESKEGHQHGEILT</sequence>
<reference evidence="1 2" key="1">
    <citation type="submission" date="2017-12" db="EMBL/GenBank/DDBJ databases">
        <title>High-resolution comparative analysis of great ape genomes.</title>
        <authorList>
            <person name="Pollen A."/>
            <person name="Hastie A."/>
            <person name="Hormozdiari F."/>
            <person name="Dougherty M."/>
            <person name="Liu R."/>
            <person name="Chaisson M."/>
            <person name="Hoppe E."/>
            <person name="Hill C."/>
            <person name="Pang A."/>
            <person name="Hillier L."/>
            <person name="Baker C."/>
            <person name="Armstrong J."/>
            <person name="Shendure J."/>
            <person name="Paten B."/>
            <person name="Wilson R."/>
            <person name="Chao H."/>
            <person name="Schneider V."/>
            <person name="Ventura M."/>
            <person name="Kronenberg Z."/>
            <person name="Murali S."/>
            <person name="Gordon D."/>
            <person name="Cantsilieris S."/>
            <person name="Munson K."/>
            <person name="Nelson B."/>
            <person name="Raja A."/>
            <person name="Underwood J."/>
            <person name="Diekhans M."/>
            <person name="Fiddes I."/>
            <person name="Haussler D."/>
            <person name="Eichler E."/>
        </authorList>
    </citation>
    <scope>NUCLEOTIDE SEQUENCE [LARGE SCALE GENOMIC DNA]</scope>
    <source>
        <strain evidence="1">Yerkes chimp pedigree #C0471</strain>
    </source>
</reference>
<accession>A0A2J8LVN1</accession>
<dbReference type="Proteomes" id="UP000236370">
    <property type="component" value="Unassembled WGS sequence"/>
</dbReference>
<gene>
    <name evidence="1" type="ORF">CK820_G0026439</name>
</gene>
<dbReference type="EMBL" id="NBAG03000278">
    <property type="protein sequence ID" value="PNI51308.1"/>
    <property type="molecule type" value="Genomic_DNA"/>
</dbReference>
<comment type="caution">
    <text evidence="1">The sequence shown here is derived from an EMBL/GenBank/DDBJ whole genome shotgun (WGS) entry which is preliminary data.</text>
</comment>
<organism evidence="1 2">
    <name type="scientific">Pan troglodytes</name>
    <name type="common">Chimpanzee</name>
    <dbReference type="NCBI Taxonomy" id="9598"/>
    <lineage>
        <taxon>Eukaryota</taxon>
        <taxon>Metazoa</taxon>
        <taxon>Chordata</taxon>
        <taxon>Craniata</taxon>
        <taxon>Vertebrata</taxon>
        <taxon>Euteleostomi</taxon>
        <taxon>Mammalia</taxon>
        <taxon>Eutheria</taxon>
        <taxon>Euarchontoglires</taxon>
        <taxon>Primates</taxon>
        <taxon>Haplorrhini</taxon>
        <taxon>Catarrhini</taxon>
        <taxon>Hominidae</taxon>
        <taxon>Pan</taxon>
    </lineage>
</organism>
<evidence type="ECO:0000313" key="1">
    <source>
        <dbReference type="EMBL" id="PNI51308.1"/>
    </source>
</evidence>
<name>A0A2J8LVN1_PANTR</name>